<dbReference type="Gene3D" id="3.40.50.2300">
    <property type="match status" value="1"/>
</dbReference>
<sequence length="362" mass="38621">MASRIKVMIVDDSAVVRQTLSQILASDGQLEVVGAHSNPIFAMKAMELLWPDVLVLDVEMPQMDGITFLRSIMKSKPLPVIICSSLTTQGASTTLEAMSAGAIEVISKPTSGLKDYLQQMAPAMIAAVKTAAQVKMASVVHVSKTLNRPVKHLTTVAHDLQEQRQSTAMSATTDQLIALGTSTGGTQALEYLLPRLPITAPGMLVVQHMPAAFTKAFAERLNTLSTVLIKEAEHNERILSGHVYIANGGLHLEIRRQGAFYYTVLRDGPLVSRHKPSVNVLFNSVAKYAGKNAMGILLTGMGDDGARGLLQLRESGAATIAQDEASSVVFGMPKEAIKIGAASEVLSLSQILDVIQKAVISG</sequence>
<dbReference type="PANTHER" id="PTHR42872:SF6">
    <property type="entry name" value="PROTEIN-GLUTAMATE METHYLESTERASE_PROTEIN-GLUTAMINE GLUTAMINASE"/>
    <property type="match status" value="1"/>
</dbReference>
<dbReference type="SUPFAM" id="SSF52172">
    <property type="entry name" value="CheY-like"/>
    <property type="match status" value="1"/>
</dbReference>
<evidence type="ECO:0000313" key="10">
    <source>
        <dbReference type="EMBL" id="MEE2002298.1"/>
    </source>
</evidence>
<evidence type="ECO:0000256" key="2">
    <source>
        <dbReference type="ARBA" id="ARBA00022500"/>
    </source>
</evidence>
<comment type="catalytic activity">
    <reaction evidence="5">
        <text>L-glutaminyl-[protein] + H2O = L-glutamyl-[protein] + NH4(+)</text>
        <dbReference type="Rhea" id="RHEA:16441"/>
        <dbReference type="Rhea" id="RHEA-COMP:10207"/>
        <dbReference type="Rhea" id="RHEA-COMP:10208"/>
        <dbReference type="ChEBI" id="CHEBI:15377"/>
        <dbReference type="ChEBI" id="CHEBI:28938"/>
        <dbReference type="ChEBI" id="CHEBI:29973"/>
        <dbReference type="ChEBI" id="CHEBI:30011"/>
        <dbReference type="EC" id="3.5.1.44"/>
    </reaction>
</comment>
<keyword evidence="1 5" id="KW-0963">Cytoplasm</keyword>
<dbReference type="EC" id="3.5.1.44" evidence="5"/>
<gene>
    <name evidence="5" type="primary">cheB</name>
    <name evidence="10" type="ORF">QWY20_12620</name>
</gene>
<protein>
    <recommendedName>
        <fullName evidence="5">Protein-glutamate methylesterase/protein-glutamine glutaminase</fullName>
        <ecNumber evidence="5">3.1.1.61</ecNumber>
        <ecNumber evidence="5">3.5.1.44</ecNumber>
    </recommendedName>
</protein>
<feature type="active site" evidence="5 6">
    <location>
        <position position="208"/>
    </location>
</feature>
<evidence type="ECO:0000256" key="4">
    <source>
        <dbReference type="ARBA" id="ARBA00048267"/>
    </source>
</evidence>
<dbReference type="InterPro" id="IPR008248">
    <property type="entry name" value="CheB-like"/>
</dbReference>
<dbReference type="RefSeq" id="WP_330129367.1">
    <property type="nucleotide sequence ID" value="NZ_JAUHLI010000012.1"/>
</dbReference>
<comment type="PTM">
    <text evidence="5">Phosphorylated by CheA. Phosphorylation of the N-terminal regulatory domain activates the methylesterase activity.</text>
</comment>
<comment type="similarity">
    <text evidence="5">Belongs to the CheB family.</text>
</comment>
<dbReference type="PROSITE" id="PS50110">
    <property type="entry name" value="RESPONSE_REGULATORY"/>
    <property type="match status" value="1"/>
</dbReference>
<dbReference type="InterPro" id="IPR001789">
    <property type="entry name" value="Sig_transdc_resp-reg_receiver"/>
</dbReference>
<feature type="domain" description="Response regulatory" evidence="8">
    <location>
        <begin position="6"/>
        <end position="123"/>
    </location>
</feature>
<dbReference type="Proteomes" id="UP001336314">
    <property type="component" value="Unassembled WGS sequence"/>
</dbReference>
<feature type="domain" description="CheB-type methylesterase" evidence="9">
    <location>
        <begin position="170"/>
        <end position="362"/>
    </location>
</feature>
<keyword evidence="11" id="KW-1185">Reference proteome</keyword>
<comment type="caution">
    <text evidence="10">The sequence shown here is derived from an EMBL/GenBank/DDBJ whole genome shotgun (WGS) entry which is preliminary data.</text>
</comment>
<dbReference type="HAMAP" id="MF_00099">
    <property type="entry name" value="CheB_chemtxs"/>
    <property type="match status" value="1"/>
</dbReference>
<organism evidence="10 11">
    <name type="scientific">Alkalimonas cellulosilytica</name>
    <dbReference type="NCBI Taxonomy" id="3058395"/>
    <lineage>
        <taxon>Bacteria</taxon>
        <taxon>Pseudomonadati</taxon>
        <taxon>Pseudomonadota</taxon>
        <taxon>Gammaproteobacteria</taxon>
        <taxon>Alkalimonas</taxon>
    </lineage>
</organism>
<evidence type="ECO:0000259" key="9">
    <source>
        <dbReference type="PROSITE" id="PS50122"/>
    </source>
</evidence>
<dbReference type="PANTHER" id="PTHR42872">
    <property type="entry name" value="PROTEIN-GLUTAMATE METHYLESTERASE/PROTEIN-GLUTAMINE GLUTAMINASE"/>
    <property type="match status" value="1"/>
</dbReference>
<dbReference type="PIRSF" id="PIRSF000876">
    <property type="entry name" value="RR_chemtxs_CheB"/>
    <property type="match status" value="1"/>
</dbReference>
<evidence type="ECO:0000256" key="7">
    <source>
        <dbReference type="PROSITE-ProRule" id="PRU00169"/>
    </source>
</evidence>
<evidence type="ECO:0000256" key="6">
    <source>
        <dbReference type="PROSITE-ProRule" id="PRU00050"/>
    </source>
</evidence>
<evidence type="ECO:0000256" key="1">
    <source>
        <dbReference type="ARBA" id="ARBA00022490"/>
    </source>
</evidence>
<keyword evidence="2 5" id="KW-0145">Chemotaxis</keyword>
<dbReference type="InterPro" id="IPR000673">
    <property type="entry name" value="Sig_transdc_resp-reg_Me-estase"/>
</dbReference>
<dbReference type="CDD" id="cd17541">
    <property type="entry name" value="REC_CheB-like"/>
    <property type="match status" value="1"/>
</dbReference>
<dbReference type="SMART" id="SM00448">
    <property type="entry name" value="REC"/>
    <property type="match status" value="1"/>
</dbReference>
<dbReference type="Pfam" id="PF00072">
    <property type="entry name" value="Response_reg"/>
    <property type="match status" value="1"/>
</dbReference>
<dbReference type="EC" id="3.1.1.61" evidence="5"/>
<name>A0ABU7J7N9_9GAMM</name>
<dbReference type="PROSITE" id="PS50122">
    <property type="entry name" value="CHEB"/>
    <property type="match status" value="1"/>
</dbReference>
<dbReference type="CDD" id="cd16432">
    <property type="entry name" value="CheB_Rec"/>
    <property type="match status" value="1"/>
</dbReference>
<dbReference type="Pfam" id="PF01339">
    <property type="entry name" value="CheB_methylest"/>
    <property type="match status" value="1"/>
</dbReference>
<dbReference type="EMBL" id="JAUHLI010000012">
    <property type="protein sequence ID" value="MEE2002298.1"/>
    <property type="molecule type" value="Genomic_DNA"/>
</dbReference>
<evidence type="ECO:0000256" key="3">
    <source>
        <dbReference type="ARBA" id="ARBA00022801"/>
    </source>
</evidence>
<keyword evidence="3 5" id="KW-0378">Hydrolase</keyword>
<dbReference type="InterPro" id="IPR035909">
    <property type="entry name" value="CheB_C"/>
</dbReference>
<feature type="active site" evidence="5 6">
    <location>
        <position position="182"/>
    </location>
</feature>
<comment type="catalytic activity">
    <reaction evidence="4 5">
        <text>[protein]-L-glutamate 5-O-methyl ester + H2O = L-glutamyl-[protein] + methanol + H(+)</text>
        <dbReference type="Rhea" id="RHEA:23236"/>
        <dbReference type="Rhea" id="RHEA-COMP:10208"/>
        <dbReference type="Rhea" id="RHEA-COMP:10311"/>
        <dbReference type="ChEBI" id="CHEBI:15377"/>
        <dbReference type="ChEBI" id="CHEBI:15378"/>
        <dbReference type="ChEBI" id="CHEBI:17790"/>
        <dbReference type="ChEBI" id="CHEBI:29973"/>
        <dbReference type="ChEBI" id="CHEBI:82795"/>
        <dbReference type="EC" id="3.1.1.61"/>
    </reaction>
</comment>
<dbReference type="Gene3D" id="3.40.50.180">
    <property type="entry name" value="Methylesterase CheB, C-terminal domain"/>
    <property type="match status" value="1"/>
</dbReference>
<dbReference type="NCBIfam" id="NF001965">
    <property type="entry name" value="PRK00742.1"/>
    <property type="match status" value="1"/>
</dbReference>
<reference evidence="10 11" key="1">
    <citation type="submission" date="2023-07" db="EMBL/GenBank/DDBJ databases">
        <title>Alkalimonas sp., MEB108 novel, alkaliphilic bacterium isolated from Lonar Lake, India.</title>
        <authorList>
            <person name="Joshi A."/>
            <person name="Thite S."/>
        </authorList>
    </citation>
    <scope>NUCLEOTIDE SEQUENCE [LARGE SCALE GENOMIC DNA]</scope>
    <source>
        <strain evidence="10 11">MEB108</strain>
    </source>
</reference>
<dbReference type="InterPro" id="IPR011006">
    <property type="entry name" value="CheY-like_superfamily"/>
</dbReference>
<accession>A0ABU7J7N9</accession>
<dbReference type="NCBIfam" id="NF009206">
    <property type="entry name" value="PRK12555.1"/>
    <property type="match status" value="1"/>
</dbReference>
<dbReference type="GO" id="GO:0008984">
    <property type="term" value="F:protein-glutamate methylesterase activity"/>
    <property type="evidence" value="ECO:0007669"/>
    <property type="project" value="UniProtKB-EC"/>
</dbReference>
<evidence type="ECO:0000313" key="11">
    <source>
        <dbReference type="Proteomes" id="UP001336314"/>
    </source>
</evidence>
<keyword evidence="5 7" id="KW-0597">Phosphoprotein</keyword>
<evidence type="ECO:0000256" key="5">
    <source>
        <dbReference type="HAMAP-Rule" id="MF_00099"/>
    </source>
</evidence>
<comment type="subcellular location">
    <subcellularLocation>
        <location evidence="5">Cytoplasm</location>
    </subcellularLocation>
</comment>
<feature type="active site" evidence="5 6">
    <location>
        <position position="304"/>
    </location>
</feature>
<proteinExistence type="inferred from homology"/>
<dbReference type="SUPFAM" id="SSF52738">
    <property type="entry name" value="Methylesterase CheB, C-terminal domain"/>
    <property type="match status" value="1"/>
</dbReference>
<comment type="domain">
    <text evidence="5">Contains a C-terminal catalytic domain, and an N-terminal region which modulates catalytic activity.</text>
</comment>
<feature type="modified residue" description="4-aspartylphosphate" evidence="5 7">
    <location>
        <position position="57"/>
    </location>
</feature>
<evidence type="ECO:0000259" key="8">
    <source>
        <dbReference type="PROSITE" id="PS50110"/>
    </source>
</evidence>
<comment type="function">
    <text evidence="5">Involved in chemotaxis. Part of a chemotaxis signal transduction system that modulates chemotaxis in response to various stimuli. Catalyzes the demethylation of specific methylglutamate residues introduced into the chemoreceptors (methyl-accepting chemotaxis proteins or MCP) by CheR. Also mediates the irreversible deamidation of specific glutamine residues to glutamic acid.</text>
</comment>